<comment type="subcellular location">
    <subcellularLocation>
        <location evidence="1">Cell membrane</location>
        <topology evidence="1">Multi-pass membrane protein</topology>
    </subcellularLocation>
</comment>
<dbReference type="AlphaFoldDB" id="A0A1G7YU06"/>
<accession>A0A1G7YU06</accession>
<dbReference type="GO" id="GO:0000155">
    <property type="term" value="F:phosphorelay sensor kinase activity"/>
    <property type="evidence" value="ECO:0007669"/>
    <property type="project" value="InterPro"/>
</dbReference>
<dbReference type="GO" id="GO:1902201">
    <property type="term" value="P:negative regulation of bacterial-type flagellum-dependent cell motility"/>
    <property type="evidence" value="ECO:0007669"/>
    <property type="project" value="TreeGrafter"/>
</dbReference>
<evidence type="ECO:0000256" key="5">
    <source>
        <dbReference type="ARBA" id="ARBA00023136"/>
    </source>
</evidence>
<dbReference type="EMBL" id="FNCP01000008">
    <property type="protein sequence ID" value="SDG99746.1"/>
    <property type="molecule type" value="Genomic_DNA"/>
</dbReference>
<name>A0A1G7YU06_9FIRM</name>
<gene>
    <name evidence="8" type="ORF">SAMN05443529_108151</name>
</gene>
<feature type="domain" description="GGDEF" evidence="7">
    <location>
        <begin position="225"/>
        <end position="357"/>
    </location>
</feature>
<evidence type="ECO:0000313" key="8">
    <source>
        <dbReference type="EMBL" id="SDG99746.1"/>
    </source>
</evidence>
<evidence type="ECO:0000256" key="3">
    <source>
        <dbReference type="ARBA" id="ARBA00022692"/>
    </source>
</evidence>
<dbReference type="GO" id="GO:0071555">
    <property type="term" value="P:cell wall organization"/>
    <property type="evidence" value="ECO:0007669"/>
    <property type="project" value="InterPro"/>
</dbReference>
<dbReference type="Pfam" id="PF07694">
    <property type="entry name" value="5TM-5TMR_LYT"/>
    <property type="match status" value="1"/>
</dbReference>
<keyword evidence="4 6" id="KW-1133">Transmembrane helix</keyword>
<dbReference type="STRING" id="1121419.SAMN05443529_108151"/>
<feature type="transmembrane region" description="Helical" evidence="6">
    <location>
        <begin position="102"/>
        <end position="121"/>
    </location>
</feature>
<dbReference type="InterPro" id="IPR043128">
    <property type="entry name" value="Rev_trsase/Diguanyl_cyclase"/>
</dbReference>
<dbReference type="SUPFAM" id="SSF55073">
    <property type="entry name" value="Nucleotide cyclase"/>
    <property type="match status" value="1"/>
</dbReference>
<dbReference type="InterPro" id="IPR000160">
    <property type="entry name" value="GGDEF_dom"/>
</dbReference>
<evidence type="ECO:0000313" key="9">
    <source>
        <dbReference type="Proteomes" id="UP000198656"/>
    </source>
</evidence>
<evidence type="ECO:0000256" key="1">
    <source>
        <dbReference type="ARBA" id="ARBA00004651"/>
    </source>
</evidence>
<evidence type="ECO:0000256" key="6">
    <source>
        <dbReference type="SAM" id="Phobius"/>
    </source>
</evidence>
<dbReference type="FunFam" id="3.30.70.270:FF:000001">
    <property type="entry name" value="Diguanylate cyclase domain protein"/>
    <property type="match status" value="1"/>
</dbReference>
<feature type="transmembrane region" description="Helical" evidence="6">
    <location>
        <begin position="69"/>
        <end position="90"/>
    </location>
</feature>
<reference evidence="9" key="1">
    <citation type="submission" date="2016-10" db="EMBL/GenBank/DDBJ databases">
        <authorList>
            <person name="Varghese N."/>
            <person name="Submissions S."/>
        </authorList>
    </citation>
    <scope>NUCLEOTIDE SEQUENCE [LARGE SCALE GENOMIC DNA]</scope>
    <source>
        <strain evidence="9">DSM 8344</strain>
    </source>
</reference>
<evidence type="ECO:0000256" key="2">
    <source>
        <dbReference type="ARBA" id="ARBA00022475"/>
    </source>
</evidence>
<evidence type="ECO:0000259" key="7">
    <source>
        <dbReference type="PROSITE" id="PS50887"/>
    </source>
</evidence>
<feature type="transmembrane region" description="Helical" evidence="6">
    <location>
        <begin position="5"/>
        <end position="24"/>
    </location>
</feature>
<keyword evidence="5 6" id="KW-0472">Membrane</keyword>
<keyword evidence="9" id="KW-1185">Reference proteome</keyword>
<dbReference type="OrthoDB" id="9805474at2"/>
<dbReference type="GO" id="GO:0005886">
    <property type="term" value="C:plasma membrane"/>
    <property type="evidence" value="ECO:0007669"/>
    <property type="project" value="UniProtKB-SubCell"/>
</dbReference>
<dbReference type="NCBIfam" id="TIGR00254">
    <property type="entry name" value="GGDEF"/>
    <property type="match status" value="1"/>
</dbReference>
<dbReference type="Gene3D" id="3.30.70.270">
    <property type="match status" value="1"/>
</dbReference>
<feature type="transmembrane region" description="Helical" evidence="6">
    <location>
        <begin position="161"/>
        <end position="179"/>
    </location>
</feature>
<dbReference type="Pfam" id="PF00990">
    <property type="entry name" value="GGDEF"/>
    <property type="match status" value="1"/>
</dbReference>
<dbReference type="RefSeq" id="WP_092332551.1">
    <property type="nucleotide sequence ID" value="NZ_FNCP01000008.1"/>
</dbReference>
<dbReference type="InterPro" id="IPR011620">
    <property type="entry name" value="Sig_transdc_His_kinase_LytS_TM"/>
</dbReference>
<dbReference type="InterPro" id="IPR029787">
    <property type="entry name" value="Nucleotide_cyclase"/>
</dbReference>
<dbReference type="CDD" id="cd01949">
    <property type="entry name" value="GGDEF"/>
    <property type="match status" value="1"/>
</dbReference>
<protein>
    <submittedName>
        <fullName evidence="8">Diguanylate cyclase</fullName>
    </submittedName>
</protein>
<feature type="transmembrane region" description="Helical" evidence="6">
    <location>
        <begin position="133"/>
        <end position="155"/>
    </location>
</feature>
<dbReference type="InterPro" id="IPR050469">
    <property type="entry name" value="Diguanylate_Cyclase"/>
</dbReference>
<sequence>MLNDLFVNGAIVIATISIGNQILINKEVNPYSPFKIKLFFSSMSGILGILLMINSVYIMPGVILDFRNIAILLSATYCGFLASIITAIYIATFRLFYNGLTYSSYVGALIALFIGIACGFVTNQDIKNRLKWIYMSLCVLLIPCMAFVLLINNQLLLAKTIAAYLISMSVVSLLVYHYVEYINFSKFTYRKYKLDSSIDHRTGLNNVRQFDNELNKITNGLTGNSIITLLFIDIDHFKKVNDMYGHQNGDKVLEDLSRILLSTSKVSDIISRNGGEEFSVLMTDCPLDKVYEVAERIRIAVQEHKFILLNGESINITISIGVAIYPFTVNDIQEIVQKADSALYEAKRAGRNKVVIF</sequence>
<dbReference type="GO" id="GO:0052621">
    <property type="term" value="F:diguanylate cyclase activity"/>
    <property type="evidence" value="ECO:0007669"/>
    <property type="project" value="TreeGrafter"/>
</dbReference>
<proteinExistence type="predicted"/>
<keyword evidence="2" id="KW-1003">Cell membrane</keyword>
<dbReference type="GO" id="GO:0043709">
    <property type="term" value="P:cell adhesion involved in single-species biofilm formation"/>
    <property type="evidence" value="ECO:0007669"/>
    <property type="project" value="TreeGrafter"/>
</dbReference>
<feature type="transmembrane region" description="Helical" evidence="6">
    <location>
        <begin position="36"/>
        <end position="57"/>
    </location>
</feature>
<dbReference type="SMART" id="SM00267">
    <property type="entry name" value="GGDEF"/>
    <property type="match status" value="1"/>
</dbReference>
<dbReference type="PANTHER" id="PTHR45138">
    <property type="entry name" value="REGULATORY COMPONENTS OF SENSORY TRANSDUCTION SYSTEM"/>
    <property type="match status" value="1"/>
</dbReference>
<dbReference type="PANTHER" id="PTHR45138:SF9">
    <property type="entry name" value="DIGUANYLATE CYCLASE DGCM-RELATED"/>
    <property type="match status" value="1"/>
</dbReference>
<dbReference type="Proteomes" id="UP000198656">
    <property type="component" value="Unassembled WGS sequence"/>
</dbReference>
<dbReference type="PROSITE" id="PS50887">
    <property type="entry name" value="GGDEF"/>
    <property type="match status" value="1"/>
</dbReference>
<organism evidence="8 9">
    <name type="scientific">Desulfosporosinus hippei DSM 8344</name>
    <dbReference type="NCBI Taxonomy" id="1121419"/>
    <lineage>
        <taxon>Bacteria</taxon>
        <taxon>Bacillati</taxon>
        <taxon>Bacillota</taxon>
        <taxon>Clostridia</taxon>
        <taxon>Eubacteriales</taxon>
        <taxon>Desulfitobacteriaceae</taxon>
        <taxon>Desulfosporosinus</taxon>
    </lineage>
</organism>
<evidence type="ECO:0000256" key="4">
    <source>
        <dbReference type="ARBA" id="ARBA00022989"/>
    </source>
</evidence>
<keyword evidence="3 6" id="KW-0812">Transmembrane</keyword>